<proteinExistence type="predicted"/>
<protein>
    <submittedName>
        <fullName evidence="1">Uncharacterized protein</fullName>
    </submittedName>
</protein>
<comment type="caution">
    <text evidence="1">The sequence shown here is derived from an EMBL/GenBank/DDBJ whole genome shotgun (WGS) entry which is preliminary data.</text>
</comment>
<gene>
    <name evidence="1" type="ORF">PLOB_00011238</name>
</gene>
<dbReference type="EMBL" id="CALNXK010000016">
    <property type="protein sequence ID" value="CAH3103367.1"/>
    <property type="molecule type" value="Genomic_DNA"/>
</dbReference>
<name>A0ABN8ND20_9CNID</name>
<keyword evidence="2" id="KW-1185">Reference proteome</keyword>
<reference evidence="1 2" key="1">
    <citation type="submission" date="2022-05" db="EMBL/GenBank/DDBJ databases">
        <authorList>
            <consortium name="Genoscope - CEA"/>
            <person name="William W."/>
        </authorList>
    </citation>
    <scope>NUCLEOTIDE SEQUENCE [LARGE SCALE GENOMIC DNA]</scope>
</reference>
<sequence length="95" mass="10758">MSSSLAALCRKRNTLNSVPVSLMLGHRMVFNKLIVDVQSVRRVSIKSLSNVISLEPAVFDSNFLTTKFTTYALSWFLQVFLVILIRNIEHQTSDV</sequence>
<accession>A0ABN8ND20</accession>
<evidence type="ECO:0000313" key="1">
    <source>
        <dbReference type="EMBL" id="CAH3103367.1"/>
    </source>
</evidence>
<dbReference type="Proteomes" id="UP001159405">
    <property type="component" value="Unassembled WGS sequence"/>
</dbReference>
<organism evidence="1 2">
    <name type="scientific">Porites lobata</name>
    <dbReference type="NCBI Taxonomy" id="104759"/>
    <lineage>
        <taxon>Eukaryota</taxon>
        <taxon>Metazoa</taxon>
        <taxon>Cnidaria</taxon>
        <taxon>Anthozoa</taxon>
        <taxon>Hexacorallia</taxon>
        <taxon>Scleractinia</taxon>
        <taxon>Fungiina</taxon>
        <taxon>Poritidae</taxon>
        <taxon>Porites</taxon>
    </lineage>
</organism>
<evidence type="ECO:0000313" key="2">
    <source>
        <dbReference type="Proteomes" id="UP001159405"/>
    </source>
</evidence>